<name>A0A9P5NP98_GYMJU</name>
<keyword evidence="4 6" id="KW-0520">NAD</keyword>
<evidence type="ECO:0000256" key="5">
    <source>
        <dbReference type="ARBA" id="ARBA00023128"/>
    </source>
</evidence>
<feature type="transmembrane region" description="Helical" evidence="8">
    <location>
        <begin position="20"/>
        <end position="37"/>
    </location>
</feature>
<keyword evidence="8" id="KW-0812">Transmembrane</keyword>
<evidence type="ECO:0000256" key="7">
    <source>
        <dbReference type="PROSITE-ProRule" id="PRU00236"/>
    </source>
</evidence>
<dbReference type="PANTHER" id="PTHR11085:SF10">
    <property type="entry name" value="NAD-DEPENDENT PROTEIN DEACYLASE SIRTUIN-5, MITOCHONDRIAL-RELATED"/>
    <property type="match status" value="1"/>
</dbReference>
<dbReference type="GO" id="GO:0005634">
    <property type="term" value="C:nucleus"/>
    <property type="evidence" value="ECO:0007669"/>
    <property type="project" value="TreeGrafter"/>
</dbReference>
<dbReference type="GO" id="GO:0008270">
    <property type="term" value="F:zinc ion binding"/>
    <property type="evidence" value="ECO:0007669"/>
    <property type="project" value="UniProtKB-UniRule"/>
</dbReference>
<dbReference type="GO" id="GO:0036055">
    <property type="term" value="F:protein-succinyllysine desuccinylase activity"/>
    <property type="evidence" value="ECO:0007669"/>
    <property type="project" value="UniProtKB-UniRule"/>
</dbReference>
<dbReference type="Pfam" id="PF02146">
    <property type="entry name" value="SIR2"/>
    <property type="match status" value="1"/>
</dbReference>
<evidence type="ECO:0000256" key="8">
    <source>
        <dbReference type="SAM" id="Phobius"/>
    </source>
</evidence>
<comment type="catalytic activity">
    <reaction evidence="6">
        <text>N(6)-glutaryl-L-lysyl-[protein] + NAD(+) + H2O = 2''-O-glutaryl-ADP-D-ribose + nicotinamide + L-lysyl-[protein]</text>
        <dbReference type="Rhea" id="RHEA:47664"/>
        <dbReference type="Rhea" id="RHEA-COMP:9752"/>
        <dbReference type="Rhea" id="RHEA-COMP:11875"/>
        <dbReference type="ChEBI" id="CHEBI:15377"/>
        <dbReference type="ChEBI" id="CHEBI:17154"/>
        <dbReference type="ChEBI" id="CHEBI:29969"/>
        <dbReference type="ChEBI" id="CHEBI:57540"/>
        <dbReference type="ChEBI" id="CHEBI:87828"/>
        <dbReference type="ChEBI" id="CHEBI:87829"/>
    </reaction>
</comment>
<dbReference type="InterPro" id="IPR027546">
    <property type="entry name" value="Sirtuin_class_III"/>
</dbReference>
<evidence type="ECO:0000256" key="3">
    <source>
        <dbReference type="ARBA" id="ARBA00022679"/>
    </source>
</evidence>
<keyword evidence="3 6" id="KW-0808">Transferase</keyword>
<feature type="domain" description="Deacetylase sirtuin-type" evidence="9">
    <location>
        <begin position="1"/>
        <end position="285"/>
    </location>
</feature>
<proteinExistence type="inferred from homology"/>
<feature type="binding site" evidence="6">
    <location>
        <position position="72"/>
    </location>
    <ligand>
        <name>substrate</name>
    </ligand>
</feature>
<comment type="caution">
    <text evidence="6">Lacks conserved residue(s) required for the propagation of feature annotation.</text>
</comment>
<dbReference type="PANTHER" id="PTHR11085">
    <property type="entry name" value="NAD-DEPENDENT PROTEIN DEACYLASE SIRTUIN-5, MITOCHONDRIAL-RELATED"/>
    <property type="match status" value="1"/>
</dbReference>
<feature type="binding site" evidence="6">
    <location>
        <begin position="25"/>
        <end position="44"/>
    </location>
    <ligand>
        <name>NAD(+)</name>
        <dbReference type="ChEBI" id="CHEBI:57540"/>
    </ligand>
</feature>
<feature type="binding site" evidence="6">
    <location>
        <begin position="220"/>
        <end position="222"/>
    </location>
    <ligand>
        <name>NAD(+)</name>
        <dbReference type="ChEBI" id="CHEBI:57540"/>
    </ligand>
</feature>
<dbReference type="PROSITE" id="PS50305">
    <property type="entry name" value="SIRTUIN"/>
    <property type="match status" value="1"/>
</dbReference>
<dbReference type="GO" id="GO:0070403">
    <property type="term" value="F:NAD+ binding"/>
    <property type="evidence" value="ECO:0007669"/>
    <property type="project" value="UniProtKB-UniRule"/>
</dbReference>
<comment type="function">
    <text evidence="6">NAD-dependent lysine demalonylase, desuccinylase and deglutarylase that specifically removes malonyl, succinyl and glutaryl groups on target proteins. Has weak NAD-dependent protein deacetylase activity; however this activity may not be physiologically relevant in vivo.</text>
</comment>
<keyword evidence="8" id="KW-0472">Membrane</keyword>
<evidence type="ECO:0000313" key="10">
    <source>
        <dbReference type="EMBL" id="KAF8901719.1"/>
    </source>
</evidence>
<sequence>MAPSKDFDNFRTLLRSSKHIIAVAGAGLSAASGIPTFRGTGGMWRKYDAFSLATPEGFAQSPSLVWQFYHYRRQAALAAQPNRAHLALSFFSLPAARNQIVPGSTFTLITQNVDGLSARSDQEPPILEMHGRLFDLLCTNRKCKHVEFNAESPICEGLAGTEMLIETKTTDPNIELEDLPRCSKCGALGRPGVVWFGETPHHLDTIDGLVAQADLCLVIGTSSKVYPAASYAEEVKRHGGKVAVFNVEHSHGDSKAHYLFPGPCEETLPKALGLSISVDRKITIETPA</sequence>
<dbReference type="GO" id="GO:0036054">
    <property type="term" value="F:protein-malonyllysine demalonylase activity"/>
    <property type="evidence" value="ECO:0007669"/>
    <property type="project" value="UniProtKB-UniRule"/>
</dbReference>
<feature type="binding site" evidence="6 7">
    <location>
        <position position="138"/>
    </location>
    <ligand>
        <name>Zn(2+)</name>
        <dbReference type="ChEBI" id="CHEBI:29105"/>
    </ligand>
</feature>
<keyword evidence="6 7" id="KW-0479">Metal-binding</keyword>
<accession>A0A9P5NP98</accession>
<dbReference type="EC" id="2.3.1.-" evidence="6"/>
<feature type="binding site" evidence="6">
    <location>
        <position position="264"/>
    </location>
    <ligand>
        <name>NAD(+)</name>
        <dbReference type="ChEBI" id="CHEBI:57540"/>
    </ligand>
</feature>
<keyword evidence="11" id="KW-1185">Reference proteome</keyword>
<dbReference type="InterPro" id="IPR050134">
    <property type="entry name" value="NAD-dep_sirtuin_deacylases"/>
</dbReference>
<feature type="binding site" evidence="6">
    <location>
        <position position="69"/>
    </location>
    <ligand>
        <name>substrate</name>
    </ligand>
</feature>
<evidence type="ECO:0000256" key="6">
    <source>
        <dbReference type="HAMAP-Rule" id="MF_03160"/>
    </source>
</evidence>
<comment type="caution">
    <text evidence="10">The sequence shown here is derived from an EMBL/GenBank/DDBJ whole genome shotgun (WGS) entry which is preliminary data.</text>
</comment>
<dbReference type="HAMAP" id="MF_01121">
    <property type="entry name" value="Sirtuin_ClassIII"/>
    <property type="match status" value="1"/>
</dbReference>
<feature type="binding site" evidence="6">
    <location>
        <begin position="111"/>
        <end position="114"/>
    </location>
    <ligand>
        <name>NAD(+)</name>
        <dbReference type="ChEBI" id="CHEBI:57540"/>
    </ligand>
</feature>
<dbReference type="Gene3D" id="3.30.1600.10">
    <property type="entry name" value="SIR2/SIRT2 'Small Domain"/>
    <property type="match status" value="1"/>
</dbReference>
<evidence type="ECO:0000259" key="9">
    <source>
        <dbReference type="PROSITE" id="PS50305"/>
    </source>
</evidence>
<dbReference type="GO" id="GO:0017136">
    <property type="term" value="F:histone deacetylase activity, NAD-dependent"/>
    <property type="evidence" value="ECO:0007669"/>
    <property type="project" value="TreeGrafter"/>
</dbReference>
<dbReference type="Proteomes" id="UP000724874">
    <property type="component" value="Unassembled WGS sequence"/>
</dbReference>
<keyword evidence="5 6" id="KW-0496">Mitochondrion</keyword>
<comment type="cofactor">
    <cofactor evidence="6">
        <name>Zn(2+)</name>
        <dbReference type="ChEBI" id="CHEBI:29105"/>
    </cofactor>
    <text evidence="6">Binds 1 zinc ion per subunit.</text>
</comment>
<feature type="binding site" evidence="7">
    <location>
        <position position="143"/>
    </location>
    <ligand>
        <name>Zn(2+)</name>
        <dbReference type="ChEBI" id="CHEBI:29105"/>
    </ligand>
</feature>
<organism evidence="10 11">
    <name type="scientific">Gymnopilus junonius</name>
    <name type="common">Spectacular rustgill mushroom</name>
    <name type="synonym">Gymnopilus spectabilis subsp. junonius</name>
    <dbReference type="NCBI Taxonomy" id="109634"/>
    <lineage>
        <taxon>Eukaryota</taxon>
        <taxon>Fungi</taxon>
        <taxon>Dikarya</taxon>
        <taxon>Basidiomycota</taxon>
        <taxon>Agaricomycotina</taxon>
        <taxon>Agaricomycetes</taxon>
        <taxon>Agaricomycetidae</taxon>
        <taxon>Agaricales</taxon>
        <taxon>Agaricineae</taxon>
        <taxon>Hymenogastraceae</taxon>
        <taxon>Gymnopilus</taxon>
    </lineage>
</organism>
<dbReference type="Gene3D" id="3.40.50.1220">
    <property type="entry name" value="TPP-binding domain"/>
    <property type="match status" value="1"/>
</dbReference>
<comment type="domain">
    <text evidence="6">In contrast to class I sirtuins, class III sirtuins have only weak deacetylase activity. Difference in substrate specificity is probably due to a larger hydrophobic pocket with 2 residues (Tyr-69 and Arg-72) that bind to malonylated and succinylated substrates and define the specificity.</text>
</comment>
<evidence type="ECO:0000256" key="2">
    <source>
        <dbReference type="ARBA" id="ARBA00006924"/>
    </source>
</evidence>
<comment type="subcellular location">
    <subcellularLocation>
        <location evidence="1 6">Mitochondrion</location>
    </subcellularLocation>
</comment>
<dbReference type="InterPro" id="IPR026590">
    <property type="entry name" value="Ssirtuin_cat_dom"/>
</dbReference>
<dbReference type="OrthoDB" id="424302at2759"/>
<feature type="binding site" evidence="6">
    <location>
        <begin position="246"/>
        <end position="248"/>
    </location>
    <ligand>
        <name>NAD(+)</name>
        <dbReference type="ChEBI" id="CHEBI:57540"/>
    </ligand>
</feature>
<feature type="binding site" evidence="6 7">
    <location>
        <position position="185"/>
    </location>
    <ligand>
        <name>Zn(2+)</name>
        <dbReference type="ChEBI" id="CHEBI:29105"/>
    </ligand>
</feature>
<keyword evidence="8" id="KW-1133">Transmembrane helix</keyword>
<evidence type="ECO:0000313" key="11">
    <source>
        <dbReference type="Proteomes" id="UP000724874"/>
    </source>
</evidence>
<dbReference type="InterPro" id="IPR003000">
    <property type="entry name" value="Sirtuin"/>
</dbReference>
<evidence type="ECO:0000256" key="1">
    <source>
        <dbReference type="ARBA" id="ARBA00004173"/>
    </source>
</evidence>
<dbReference type="SUPFAM" id="SSF52467">
    <property type="entry name" value="DHS-like NAD/FAD-binding domain"/>
    <property type="match status" value="1"/>
</dbReference>
<keyword evidence="6 7" id="KW-0862">Zinc</keyword>
<dbReference type="EMBL" id="JADNYJ010000040">
    <property type="protein sequence ID" value="KAF8901719.1"/>
    <property type="molecule type" value="Genomic_DNA"/>
</dbReference>
<dbReference type="GO" id="GO:0005739">
    <property type="term" value="C:mitochondrion"/>
    <property type="evidence" value="ECO:0007669"/>
    <property type="project" value="UniProtKB-SubCell"/>
</dbReference>
<reference evidence="10" key="1">
    <citation type="submission" date="2020-11" db="EMBL/GenBank/DDBJ databases">
        <authorList>
            <consortium name="DOE Joint Genome Institute"/>
            <person name="Ahrendt S."/>
            <person name="Riley R."/>
            <person name="Andreopoulos W."/>
            <person name="LaButti K."/>
            <person name="Pangilinan J."/>
            <person name="Ruiz-duenas F.J."/>
            <person name="Barrasa J.M."/>
            <person name="Sanchez-Garcia M."/>
            <person name="Camarero S."/>
            <person name="Miyauchi S."/>
            <person name="Serrano A."/>
            <person name="Linde D."/>
            <person name="Babiker R."/>
            <person name="Drula E."/>
            <person name="Ayuso-Fernandez I."/>
            <person name="Pacheco R."/>
            <person name="Padilla G."/>
            <person name="Ferreira P."/>
            <person name="Barriuso J."/>
            <person name="Kellner H."/>
            <person name="Castanera R."/>
            <person name="Alfaro M."/>
            <person name="Ramirez L."/>
            <person name="Pisabarro A.G."/>
            <person name="Kuo A."/>
            <person name="Tritt A."/>
            <person name="Lipzen A."/>
            <person name="He G."/>
            <person name="Yan M."/>
            <person name="Ng V."/>
            <person name="Cullen D."/>
            <person name="Martin F."/>
            <person name="Rosso M.-N."/>
            <person name="Henrissat B."/>
            <person name="Hibbett D."/>
            <person name="Martinez A.T."/>
            <person name="Grigoriev I.V."/>
        </authorList>
    </citation>
    <scope>NUCLEOTIDE SEQUENCE</scope>
    <source>
        <strain evidence="10">AH 44721</strain>
    </source>
</reference>
<comment type="similarity">
    <text evidence="2">Belongs to the sirtuin family. Class I subfamily.</text>
</comment>
<protein>
    <recommendedName>
        <fullName evidence="6">NAD-dependent protein deacylase</fullName>
        <ecNumber evidence="6">2.3.1.-</ecNumber>
    </recommendedName>
    <alternativeName>
        <fullName evidence="6">Regulatory protein SIR2 homolog 5</fullName>
    </alternativeName>
</protein>
<dbReference type="InterPro" id="IPR029035">
    <property type="entry name" value="DHS-like_NAD/FAD-binding_dom"/>
</dbReference>
<gene>
    <name evidence="10" type="ORF">CPB84DRAFT_1815155</name>
</gene>
<feature type="binding site" evidence="7">
    <location>
        <position position="182"/>
    </location>
    <ligand>
        <name>Zn(2+)</name>
        <dbReference type="ChEBI" id="CHEBI:29105"/>
    </ligand>
</feature>
<comment type="catalytic activity">
    <reaction evidence="6">
        <text>N(6)-succinyl-L-lysyl-[protein] + NAD(+) + H2O = 2''-O-succinyl-ADP-D-ribose + nicotinamide + L-lysyl-[protein]</text>
        <dbReference type="Rhea" id="RHEA:47668"/>
        <dbReference type="Rhea" id="RHEA-COMP:9752"/>
        <dbReference type="Rhea" id="RHEA-COMP:11877"/>
        <dbReference type="ChEBI" id="CHEBI:15377"/>
        <dbReference type="ChEBI" id="CHEBI:17154"/>
        <dbReference type="ChEBI" id="CHEBI:29969"/>
        <dbReference type="ChEBI" id="CHEBI:57540"/>
        <dbReference type="ChEBI" id="CHEBI:87830"/>
        <dbReference type="ChEBI" id="CHEBI:87832"/>
    </reaction>
</comment>
<dbReference type="InterPro" id="IPR026591">
    <property type="entry name" value="Sirtuin_cat_small_dom_sf"/>
</dbReference>
<dbReference type="AlphaFoldDB" id="A0A9P5NP98"/>
<evidence type="ECO:0000256" key="4">
    <source>
        <dbReference type="ARBA" id="ARBA00023027"/>
    </source>
</evidence>
<comment type="similarity">
    <text evidence="6">Belongs to the sirtuin family. Class III subfamily.</text>
</comment>
<comment type="catalytic activity">
    <reaction evidence="6">
        <text>N(6)-malonyl-L-lysyl-[protein] + NAD(+) + H2O = 2''-O-malonyl-ADP-D-ribose + nicotinamide + L-lysyl-[protein]</text>
        <dbReference type="Rhea" id="RHEA:47672"/>
        <dbReference type="Rhea" id="RHEA-COMP:9752"/>
        <dbReference type="Rhea" id="RHEA-COMP:11878"/>
        <dbReference type="ChEBI" id="CHEBI:15377"/>
        <dbReference type="ChEBI" id="CHEBI:17154"/>
        <dbReference type="ChEBI" id="CHEBI:29969"/>
        <dbReference type="ChEBI" id="CHEBI:57540"/>
        <dbReference type="ChEBI" id="CHEBI:87831"/>
        <dbReference type="ChEBI" id="CHEBI:87833"/>
    </reaction>
</comment>
<feature type="active site" description="Proton acceptor" evidence="6 7">
    <location>
        <position position="130"/>
    </location>
</feature>